<evidence type="ECO:0000256" key="3">
    <source>
        <dbReference type="ARBA" id="ARBA00022490"/>
    </source>
</evidence>
<proteinExistence type="predicted"/>
<dbReference type="GO" id="GO:0005509">
    <property type="term" value="F:calcium ion binding"/>
    <property type="evidence" value="ECO:0007669"/>
    <property type="project" value="InterPro"/>
</dbReference>
<dbReference type="PANTHER" id="PTHR46735">
    <property type="entry name" value="CALPAIN, SMALL SUBUNIT 1 A-RELATED"/>
    <property type="match status" value="1"/>
</dbReference>
<dbReference type="Gene3D" id="1.10.238.10">
    <property type="entry name" value="EF-hand"/>
    <property type="match status" value="1"/>
</dbReference>
<evidence type="ECO:0000256" key="5">
    <source>
        <dbReference type="ARBA" id="ARBA00022737"/>
    </source>
</evidence>
<keyword evidence="6" id="KW-0106">Calcium</keyword>
<evidence type="ECO:0000256" key="1">
    <source>
        <dbReference type="ARBA" id="ARBA00004308"/>
    </source>
</evidence>
<keyword evidence="4" id="KW-0479">Metal-binding</keyword>
<dbReference type="EMBL" id="OD564489">
    <property type="protein sequence ID" value="CAD7438600.1"/>
    <property type="molecule type" value="Genomic_DNA"/>
</dbReference>
<evidence type="ECO:0000256" key="7">
    <source>
        <dbReference type="ARBA" id="ARBA00023136"/>
    </source>
</evidence>
<dbReference type="InterPro" id="IPR011992">
    <property type="entry name" value="EF-hand-dom_pair"/>
</dbReference>
<dbReference type="Pfam" id="PF13405">
    <property type="entry name" value="EF-hand_6"/>
    <property type="match status" value="1"/>
</dbReference>
<evidence type="ECO:0000256" key="6">
    <source>
        <dbReference type="ARBA" id="ARBA00022837"/>
    </source>
</evidence>
<accession>A0A7R9ENX9</accession>
<organism evidence="9">
    <name type="scientific">Timema bartmani</name>
    <dbReference type="NCBI Taxonomy" id="61472"/>
    <lineage>
        <taxon>Eukaryota</taxon>
        <taxon>Metazoa</taxon>
        <taxon>Ecdysozoa</taxon>
        <taxon>Arthropoda</taxon>
        <taxon>Hexapoda</taxon>
        <taxon>Insecta</taxon>
        <taxon>Pterygota</taxon>
        <taxon>Neoptera</taxon>
        <taxon>Polyneoptera</taxon>
        <taxon>Phasmatodea</taxon>
        <taxon>Timematodea</taxon>
        <taxon>Timematoidea</taxon>
        <taxon>Timematidae</taxon>
        <taxon>Timema</taxon>
    </lineage>
</organism>
<dbReference type="AlphaFoldDB" id="A0A7R9ENX9"/>
<evidence type="ECO:0000313" key="9">
    <source>
        <dbReference type="EMBL" id="CAD7438600.1"/>
    </source>
</evidence>
<keyword evidence="3" id="KW-0963">Cytoplasm</keyword>
<dbReference type="GO" id="GO:0012505">
    <property type="term" value="C:endomembrane system"/>
    <property type="evidence" value="ECO:0007669"/>
    <property type="project" value="UniProtKB-SubCell"/>
</dbReference>
<feature type="domain" description="EF-hand" evidence="8">
    <location>
        <begin position="1"/>
        <end position="31"/>
    </location>
</feature>
<protein>
    <recommendedName>
        <fullName evidence="8">EF-hand domain-containing protein</fullName>
    </recommendedName>
</protein>
<dbReference type="InterPro" id="IPR002048">
    <property type="entry name" value="EF_hand_dom"/>
</dbReference>
<dbReference type="PROSITE" id="PS50222">
    <property type="entry name" value="EF_HAND_2"/>
    <property type="match status" value="1"/>
</dbReference>
<name>A0A7R9ENX9_9NEOP</name>
<evidence type="ECO:0000256" key="2">
    <source>
        <dbReference type="ARBA" id="ARBA00004496"/>
    </source>
</evidence>
<comment type="subcellular location">
    <subcellularLocation>
        <location evidence="2">Cytoplasm</location>
    </subcellularLocation>
    <subcellularLocation>
        <location evidence="1">Endomembrane system</location>
    </subcellularLocation>
</comment>
<dbReference type="PROSITE" id="PS00018">
    <property type="entry name" value="EF_HAND_1"/>
    <property type="match status" value="1"/>
</dbReference>
<keyword evidence="5" id="KW-0677">Repeat</keyword>
<sequence length="95" mass="10991">MKGVFKLYDKDKSGCMSMLELRQALNSAGYRVNYGILSLLARRYGNKKGKISYKDFLLCAIRLKVMIDMFQKNVSGDSDTLTFTMNQWLEKTLYI</sequence>
<evidence type="ECO:0000256" key="4">
    <source>
        <dbReference type="ARBA" id="ARBA00022723"/>
    </source>
</evidence>
<dbReference type="SUPFAM" id="SSF47473">
    <property type="entry name" value="EF-hand"/>
    <property type="match status" value="1"/>
</dbReference>
<evidence type="ECO:0000259" key="8">
    <source>
        <dbReference type="PROSITE" id="PS50222"/>
    </source>
</evidence>
<dbReference type="InterPro" id="IPR018247">
    <property type="entry name" value="EF_Hand_1_Ca_BS"/>
</dbReference>
<dbReference type="GO" id="GO:0005737">
    <property type="term" value="C:cytoplasm"/>
    <property type="evidence" value="ECO:0007669"/>
    <property type="project" value="UniProtKB-SubCell"/>
</dbReference>
<keyword evidence="7" id="KW-0472">Membrane</keyword>
<gene>
    <name evidence="9" type="ORF">TBIB3V08_LOCUS1188</name>
</gene>
<reference evidence="9" key="1">
    <citation type="submission" date="2020-11" db="EMBL/GenBank/DDBJ databases">
        <authorList>
            <person name="Tran Van P."/>
        </authorList>
    </citation>
    <scope>NUCLEOTIDE SEQUENCE</scope>
</reference>
<dbReference type="PANTHER" id="PTHR46735:SF3">
    <property type="entry name" value="CALPAIN SMALL SUBUNIT 1-RELATED"/>
    <property type="match status" value="1"/>
</dbReference>